<comment type="caution">
    <text evidence="1">The sequence shown here is derived from an EMBL/GenBank/DDBJ whole genome shotgun (WGS) entry which is preliminary data.</text>
</comment>
<organism evidence="1 2">
    <name type="scientific">Clostridium boliviensis</name>
    <dbReference type="NCBI Taxonomy" id="318465"/>
    <lineage>
        <taxon>Bacteria</taxon>
        <taxon>Bacillati</taxon>
        <taxon>Bacillota</taxon>
        <taxon>Clostridia</taxon>
        <taxon>Eubacteriales</taxon>
        <taxon>Clostridiaceae</taxon>
        <taxon>Clostridium</taxon>
    </lineage>
</organism>
<keyword evidence="2" id="KW-1185">Reference proteome</keyword>
<sequence length="134" mass="15737">MKIYTDINYTILALDDAPTCWEHCVETEQTREKMFGTLCDACIQGYKYEPQYEFLFKEDGNHERDVESGELLYKTDEDGDKIQIGYACYPFVDYKTLTLIQKQYEDSQKQIKVLNAQIEYMSMMSGIEMEANNE</sequence>
<dbReference type="RefSeq" id="WP_318066091.1">
    <property type="nucleotide sequence ID" value="NZ_JAWONS010000286.1"/>
</dbReference>
<name>A0ABU4GQL9_9CLOT</name>
<evidence type="ECO:0000313" key="2">
    <source>
        <dbReference type="Proteomes" id="UP001276854"/>
    </source>
</evidence>
<protein>
    <submittedName>
        <fullName evidence="1">Uncharacterized protein</fullName>
    </submittedName>
</protein>
<evidence type="ECO:0000313" key="1">
    <source>
        <dbReference type="EMBL" id="MDW2799906.1"/>
    </source>
</evidence>
<accession>A0ABU4GQL9</accession>
<reference evidence="1 2" key="1">
    <citation type="submission" date="2023-10" db="EMBL/GenBank/DDBJ databases">
        <title>A novel Glycoside Hydrolase 43-Like Enzyme from Clostrdium boliviensis is an Endo-xylanase, and a Candidate for Xylooligosaccharides Production from Different Xylan Substrates.</title>
        <authorList>
            <person name="Alvarez M.T."/>
            <person name="Rocabado-Villegas L.R."/>
            <person name="Salas-Veizaga D.M."/>
            <person name="Linares-Pasten J.A."/>
            <person name="Gudmundsdottir E.E."/>
            <person name="Hreggvidsson G.O."/>
            <person name="Adlercreutz P."/>
            <person name="Nordberg Karlsson E."/>
        </authorList>
    </citation>
    <scope>NUCLEOTIDE SEQUENCE [LARGE SCALE GENOMIC DNA]</scope>
    <source>
        <strain evidence="1 2">E-1</strain>
    </source>
</reference>
<gene>
    <name evidence="1" type="ORF">RZO55_20245</name>
</gene>
<dbReference type="EMBL" id="JAWONS010000286">
    <property type="protein sequence ID" value="MDW2799906.1"/>
    <property type="molecule type" value="Genomic_DNA"/>
</dbReference>
<proteinExistence type="predicted"/>
<dbReference type="Proteomes" id="UP001276854">
    <property type="component" value="Unassembled WGS sequence"/>
</dbReference>